<dbReference type="InterPro" id="IPR023214">
    <property type="entry name" value="HAD_sf"/>
</dbReference>
<evidence type="ECO:0000313" key="4">
    <source>
        <dbReference type="EMBL" id="AGF49983.1"/>
    </source>
</evidence>
<dbReference type="GO" id="GO:0016787">
    <property type="term" value="F:hydrolase activity"/>
    <property type="evidence" value="ECO:0007669"/>
    <property type="project" value="UniProtKB-KW"/>
</dbReference>
<dbReference type="KEGG" id="kbt:BCUE_0853"/>
<dbReference type="PANTHER" id="PTHR43344:SF13">
    <property type="entry name" value="PHOSPHATASE RV3661-RELATED"/>
    <property type="match status" value="1"/>
</dbReference>
<dbReference type="Proteomes" id="UP000011563">
    <property type="component" value="Chromosome"/>
</dbReference>
<evidence type="ECO:0000313" key="5">
    <source>
        <dbReference type="Proteomes" id="UP000011563"/>
    </source>
</evidence>
<name>M1LC03_9PROT</name>
<dbReference type="NCBIfam" id="TIGR01490">
    <property type="entry name" value="HAD-SF-IB-hyp1"/>
    <property type="match status" value="1"/>
</dbReference>
<dbReference type="NCBIfam" id="TIGR01488">
    <property type="entry name" value="HAD-SF-IB"/>
    <property type="match status" value="1"/>
</dbReference>
<evidence type="ECO:0000256" key="3">
    <source>
        <dbReference type="ARBA" id="ARBA00022842"/>
    </source>
</evidence>
<sequence length="233" mass="26544">MNYKKLVLFDLDHTLLPIDSDYQWANFLAMAGHAGTSPEEAIKINNDLMERYNLEILTANQSAEFMLKLLSINSTYNLALWHEEFMRDIVRPNITEVAIKLVQNHLESNALCAIVTATNNFVTEPIARAFGIKNLIATEAEYVRGRFTGKILGTPSFREGKVIRVKKWLSTLGYKINDFSSSFFYSDSVNDLPLMELVTNPIATNPNSKLRSIAIDRKWEILDIFNNSKDFKS</sequence>
<dbReference type="InterPro" id="IPR036412">
    <property type="entry name" value="HAD-like_sf"/>
</dbReference>
<evidence type="ECO:0000256" key="1">
    <source>
        <dbReference type="ARBA" id="ARBA00022723"/>
    </source>
</evidence>
<proteinExistence type="predicted"/>
<keyword evidence="3" id="KW-0460">Magnesium</keyword>
<accession>M1LC03</accession>
<evidence type="ECO:0000256" key="2">
    <source>
        <dbReference type="ARBA" id="ARBA00022801"/>
    </source>
</evidence>
<dbReference type="SUPFAM" id="SSF56784">
    <property type="entry name" value="HAD-like"/>
    <property type="match status" value="1"/>
</dbReference>
<dbReference type="GO" id="GO:0046872">
    <property type="term" value="F:metal ion binding"/>
    <property type="evidence" value="ECO:0007669"/>
    <property type="project" value="UniProtKB-KW"/>
</dbReference>
<keyword evidence="2" id="KW-0378">Hydrolase</keyword>
<reference evidence="4 5" key="1">
    <citation type="journal article" date="2013" name="Genome Biol. Evol.">
        <title>Genome evolution and phylogenomic analysis of candidatus kinetoplastibacterium, the betaproteobacterial endosymbionts of strigomonas and angomonas.</title>
        <authorList>
            <person name="Alves J.M."/>
            <person name="Serrano M.G."/>
            <person name="Maia da Silva F."/>
            <person name="Voegtly L.J."/>
            <person name="Matveyev A.V."/>
            <person name="Teixeira M.M."/>
            <person name="Camargo E.P."/>
            <person name="Buck G.A."/>
        </authorList>
    </citation>
    <scope>NUCLEOTIDE SEQUENCE [LARGE SCALE GENOMIC DNA]</scope>
    <source>
        <strain evidence="4 5">TCC012E</strain>
    </source>
</reference>
<dbReference type="InterPro" id="IPR006385">
    <property type="entry name" value="HAD_hydro_SerB1"/>
</dbReference>
<dbReference type="HOGENOM" id="CLU_052657_1_1_4"/>
<dbReference type="EMBL" id="CP003807">
    <property type="protein sequence ID" value="AGF49983.1"/>
    <property type="molecule type" value="Genomic_DNA"/>
</dbReference>
<dbReference type="Gene3D" id="1.20.1440.100">
    <property type="entry name" value="SG protein - dephosphorylation function"/>
    <property type="match status" value="1"/>
</dbReference>
<keyword evidence="1" id="KW-0479">Metal-binding</keyword>
<dbReference type="Pfam" id="PF12710">
    <property type="entry name" value="HAD"/>
    <property type="match status" value="1"/>
</dbReference>
<gene>
    <name evidence="4" type="ORF">BCUE_0853</name>
</gene>
<dbReference type="RefSeq" id="WP_015390060.1">
    <property type="nucleotide sequence ID" value="NC_020285.1"/>
</dbReference>
<dbReference type="Gene3D" id="3.40.50.1000">
    <property type="entry name" value="HAD superfamily/HAD-like"/>
    <property type="match status" value="1"/>
</dbReference>
<keyword evidence="5" id="KW-1185">Reference proteome</keyword>
<dbReference type="AlphaFoldDB" id="M1LC03"/>
<dbReference type="PANTHER" id="PTHR43344">
    <property type="entry name" value="PHOSPHOSERINE PHOSPHATASE"/>
    <property type="match status" value="1"/>
</dbReference>
<dbReference type="PATRIC" id="fig|1208922.3.peg.547"/>
<organism evidence="4 5">
    <name type="scientific">Candidatus Kinetoplastidibacterium blastocrithidiae TCC012E</name>
    <dbReference type="NCBI Taxonomy" id="1208922"/>
    <lineage>
        <taxon>Bacteria</taxon>
        <taxon>Pseudomonadati</taxon>
        <taxon>Pseudomonadota</taxon>
        <taxon>Betaproteobacteria</taxon>
        <taxon>Candidatus Kinetoplastidibacterium</taxon>
    </lineage>
</organism>
<protein>
    <submittedName>
        <fullName evidence="4">Phosphoserine phosphatase</fullName>
    </submittedName>
</protein>
<dbReference type="InterPro" id="IPR050582">
    <property type="entry name" value="HAD-like_SerB"/>
</dbReference>